<keyword evidence="2" id="KW-1185">Reference proteome</keyword>
<organism evidence="1 2">
    <name type="scientific">Corynebacterium lizhenjunii</name>
    <dbReference type="NCBI Taxonomy" id="2709394"/>
    <lineage>
        <taxon>Bacteria</taxon>
        <taxon>Bacillati</taxon>
        <taxon>Actinomycetota</taxon>
        <taxon>Actinomycetes</taxon>
        <taxon>Mycobacteriales</taxon>
        <taxon>Corynebacteriaceae</taxon>
        <taxon>Corynebacterium</taxon>
    </lineage>
</organism>
<evidence type="ECO:0000313" key="2">
    <source>
        <dbReference type="Proteomes" id="UP000594681"/>
    </source>
</evidence>
<dbReference type="InterPro" id="IPR025591">
    <property type="entry name" value="RloB"/>
</dbReference>
<dbReference type="Proteomes" id="UP000594681">
    <property type="component" value="Chromosome"/>
</dbReference>
<protein>
    <submittedName>
        <fullName evidence="1">RloB domain-containing protein</fullName>
    </submittedName>
</protein>
<name>A0A7T0P9V2_9CORY</name>
<accession>A0A7T0P9V2</accession>
<dbReference type="EMBL" id="CP064954">
    <property type="protein sequence ID" value="QPK79153.1"/>
    <property type="molecule type" value="Genomic_DNA"/>
</dbReference>
<evidence type="ECO:0000313" key="1">
    <source>
        <dbReference type="EMBL" id="QPK79153.1"/>
    </source>
</evidence>
<dbReference type="KEGG" id="cliz:G7Y31_11805"/>
<dbReference type="RefSeq" id="WP_165009325.1">
    <property type="nucleotide sequence ID" value="NZ_CP064954.1"/>
</dbReference>
<proteinExistence type="predicted"/>
<reference evidence="1 2" key="1">
    <citation type="submission" date="2020-11" db="EMBL/GenBank/DDBJ databases">
        <title>Corynebacterium sp. ZJ-599.</title>
        <authorList>
            <person name="Zhou J."/>
        </authorList>
    </citation>
    <scope>NUCLEOTIDE SEQUENCE [LARGE SCALE GENOMIC DNA]</scope>
    <source>
        <strain evidence="1 2">ZJ-599</strain>
    </source>
</reference>
<dbReference type="AlphaFoldDB" id="A0A7T0P9V2"/>
<gene>
    <name evidence="1" type="ORF">G7Y31_11805</name>
</gene>
<sequence>MPTRKRRNIGTNRYATREQRKIYIIGVEGETEREYFSALVPNPRHVKVIVLQGKNPSAIGVQETVQDQLDSLKKGHQLRAGDEAWVVIDRDDGEKDDFIAAVYSWAAKHANRFVALSSPFFEYWLLLHYEDPKGIASKKECMQRLKHHNPAYRKGSANQLPLDGQQIVEALNRAAPRFTNIPSSLSELRDVSGGFTTANFLVEKLLRECH</sequence>
<dbReference type="Pfam" id="PF13707">
    <property type="entry name" value="RloB"/>
    <property type="match status" value="1"/>
</dbReference>